<gene>
    <name evidence="1" type="ORF">PACLA_8A006022</name>
</gene>
<dbReference type="PANTHER" id="PTHR47331">
    <property type="entry name" value="PHD-TYPE DOMAIN-CONTAINING PROTEIN"/>
    <property type="match status" value="1"/>
</dbReference>
<dbReference type="Pfam" id="PF05380">
    <property type="entry name" value="Peptidase_A17"/>
    <property type="match status" value="1"/>
</dbReference>
<comment type="caution">
    <text evidence="1">The sequence shown here is derived from an EMBL/GenBank/DDBJ whole genome shotgun (WGS) entry which is preliminary data.</text>
</comment>
<dbReference type="AlphaFoldDB" id="A0A6S7KJV5"/>
<protein>
    <submittedName>
        <fullName evidence="1">Uncharacterized protein</fullName>
    </submittedName>
</protein>
<name>A0A6S7KJV5_PARCT</name>
<evidence type="ECO:0000313" key="2">
    <source>
        <dbReference type="Proteomes" id="UP001152795"/>
    </source>
</evidence>
<evidence type="ECO:0000313" key="1">
    <source>
        <dbReference type="EMBL" id="CAB4020728.1"/>
    </source>
</evidence>
<dbReference type="OrthoDB" id="8037279at2759"/>
<accession>A0A6S7KJV5</accession>
<dbReference type="InterPro" id="IPR008042">
    <property type="entry name" value="Retrotrans_Pao"/>
</dbReference>
<keyword evidence="2" id="KW-1185">Reference proteome</keyword>
<dbReference type="EMBL" id="CACRXK020011095">
    <property type="protein sequence ID" value="CAB4020728.1"/>
    <property type="molecule type" value="Genomic_DNA"/>
</dbReference>
<sequence length="167" mass="18872">MKQGWEETIPAEDLAPFMKWLKELDDLTSFRESRFFRSVATIALVIQVHVFGDASLDVFCAVGYFRFLHPDGSIQCCFIMGRTRVASLRQLSIPNLELQAAILCVRLLNVMKSMHTRSVPIIYGRIALPFFNGLEAAVAGIRRLLQIELRRFKTTVTHLNGDTSLGV</sequence>
<dbReference type="Proteomes" id="UP001152795">
    <property type="component" value="Unassembled WGS sequence"/>
</dbReference>
<organism evidence="1 2">
    <name type="scientific">Paramuricea clavata</name>
    <name type="common">Red gorgonian</name>
    <name type="synonym">Violescent sea-whip</name>
    <dbReference type="NCBI Taxonomy" id="317549"/>
    <lineage>
        <taxon>Eukaryota</taxon>
        <taxon>Metazoa</taxon>
        <taxon>Cnidaria</taxon>
        <taxon>Anthozoa</taxon>
        <taxon>Octocorallia</taxon>
        <taxon>Malacalcyonacea</taxon>
        <taxon>Plexauridae</taxon>
        <taxon>Paramuricea</taxon>
    </lineage>
</organism>
<reference evidence="1" key="1">
    <citation type="submission" date="2020-04" db="EMBL/GenBank/DDBJ databases">
        <authorList>
            <person name="Alioto T."/>
            <person name="Alioto T."/>
            <person name="Gomez Garrido J."/>
        </authorList>
    </citation>
    <scope>NUCLEOTIDE SEQUENCE</scope>
    <source>
        <strain evidence="1">A484AB</strain>
    </source>
</reference>
<proteinExistence type="predicted"/>